<dbReference type="Pfam" id="PF03929">
    <property type="entry name" value="PepSY_TM"/>
    <property type="match status" value="1"/>
</dbReference>
<dbReference type="STRING" id="96773.Tchl_1355"/>
<gene>
    <name evidence="2" type="ORF">Tchl_1355</name>
</gene>
<dbReference type="EMBL" id="CP018839">
    <property type="protein sequence ID" value="APR04214.1"/>
    <property type="molecule type" value="Genomic_DNA"/>
</dbReference>
<dbReference type="InterPro" id="IPR005625">
    <property type="entry name" value="PepSY-ass_TM"/>
</dbReference>
<protein>
    <submittedName>
        <fullName evidence="2">Putative membrane protein</fullName>
    </submittedName>
</protein>
<evidence type="ECO:0000313" key="3">
    <source>
        <dbReference type="Proteomes" id="UP000185739"/>
    </source>
</evidence>
<keyword evidence="1" id="KW-0472">Membrane</keyword>
<organism evidence="2 3">
    <name type="scientific">Thauera chlorobenzoica</name>
    <dbReference type="NCBI Taxonomy" id="96773"/>
    <lineage>
        <taxon>Bacteria</taxon>
        <taxon>Pseudomonadati</taxon>
        <taxon>Pseudomonadota</taxon>
        <taxon>Betaproteobacteria</taxon>
        <taxon>Rhodocyclales</taxon>
        <taxon>Zoogloeaceae</taxon>
        <taxon>Thauera</taxon>
    </lineage>
</organism>
<keyword evidence="3" id="KW-1185">Reference proteome</keyword>
<evidence type="ECO:0000256" key="1">
    <source>
        <dbReference type="SAM" id="Phobius"/>
    </source>
</evidence>
<dbReference type="KEGG" id="tcl:Tchl_1355"/>
<name>A0A1L6FBB7_9RHOO</name>
<dbReference type="Proteomes" id="UP000185739">
    <property type="component" value="Chromosome"/>
</dbReference>
<dbReference type="AlphaFoldDB" id="A0A1L6FBB7"/>
<evidence type="ECO:0000313" key="2">
    <source>
        <dbReference type="EMBL" id="APR04214.1"/>
    </source>
</evidence>
<feature type="transmembrane region" description="Helical" evidence="1">
    <location>
        <begin position="196"/>
        <end position="218"/>
    </location>
</feature>
<keyword evidence="1" id="KW-0812">Transmembrane</keyword>
<sequence length="248" mass="26171">MSLVLALPILVVAVTAVFIAHDKVLGLKDIPVAAQWLPGYRVEARKNELEPRASLVSTAGEQFVGTNGGLYRLEGGRLAMVDGFAGVPVRALAEAPWGIVVAARNGVWVGRAGAWRRSHGGDAWNASLRADGGVTVALKEHGLLLSADGERWRPDPQLMPVLAAAAAEGGAEPITLGKLVLDLHTGKAFFGKAWEWIWIDLVGAAMALLALTGVYMWWRGERRKAALQRAATAGACGGDGVRIDSPSA</sequence>
<accession>A0A1L6FBB7</accession>
<reference evidence="2 3" key="1">
    <citation type="submission" date="2016-12" db="EMBL/GenBank/DDBJ databases">
        <title>Complete genome sequence of Thauera chlorobenzoica, a Betaproteobacterium degrading haloaromatics anaerobically to CO2 and halides.</title>
        <authorList>
            <person name="Goris T."/>
            <person name="Mergelsberg M."/>
            <person name="Boll M."/>
        </authorList>
    </citation>
    <scope>NUCLEOTIDE SEQUENCE [LARGE SCALE GENOMIC DNA]</scope>
    <source>
        <strain evidence="2 3">3CB1</strain>
    </source>
</reference>
<keyword evidence="1" id="KW-1133">Transmembrane helix</keyword>
<proteinExistence type="predicted"/>